<name>X1PHD9_9ZZZZ</name>
<protein>
    <submittedName>
        <fullName evidence="1">Uncharacterized protein</fullName>
    </submittedName>
</protein>
<dbReference type="AlphaFoldDB" id="X1PHD9"/>
<proteinExistence type="predicted"/>
<sequence length="63" mass="6350">ARKTPAEVGKAQFQPLIGTTEPMPVGIGGIPVKAGSIIPVGGVTAPSAARPIHNIIQLQVKVA</sequence>
<accession>X1PHD9</accession>
<gene>
    <name evidence="1" type="ORF">S06H3_63259</name>
</gene>
<organism evidence="1">
    <name type="scientific">marine sediment metagenome</name>
    <dbReference type="NCBI Taxonomy" id="412755"/>
    <lineage>
        <taxon>unclassified sequences</taxon>
        <taxon>metagenomes</taxon>
        <taxon>ecological metagenomes</taxon>
    </lineage>
</organism>
<feature type="non-terminal residue" evidence="1">
    <location>
        <position position="1"/>
    </location>
</feature>
<dbReference type="EMBL" id="BARV01041917">
    <property type="protein sequence ID" value="GAI55273.1"/>
    <property type="molecule type" value="Genomic_DNA"/>
</dbReference>
<evidence type="ECO:0000313" key="1">
    <source>
        <dbReference type="EMBL" id="GAI55273.1"/>
    </source>
</evidence>
<reference evidence="1" key="1">
    <citation type="journal article" date="2014" name="Front. Microbiol.">
        <title>High frequency of phylogenetically diverse reductive dehalogenase-homologous genes in deep subseafloor sedimentary metagenomes.</title>
        <authorList>
            <person name="Kawai M."/>
            <person name="Futagami T."/>
            <person name="Toyoda A."/>
            <person name="Takaki Y."/>
            <person name="Nishi S."/>
            <person name="Hori S."/>
            <person name="Arai W."/>
            <person name="Tsubouchi T."/>
            <person name="Morono Y."/>
            <person name="Uchiyama I."/>
            <person name="Ito T."/>
            <person name="Fujiyama A."/>
            <person name="Inagaki F."/>
            <person name="Takami H."/>
        </authorList>
    </citation>
    <scope>NUCLEOTIDE SEQUENCE</scope>
    <source>
        <strain evidence="1">Expedition CK06-06</strain>
    </source>
</reference>
<comment type="caution">
    <text evidence="1">The sequence shown here is derived from an EMBL/GenBank/DDBJ whole genome shotgun (WGS) entry which is preliminary data.</text>
</comment>